<keyword evidence="1 4" id="KW-0489">Methyltransferase</keyword>
<evidence type="ECO:0008006" key="8">
    <source>
        <dbReference type="Google" id="ProtNLM"/>
    </source>
</evidence>
<dbReference type="InterPro" id="IPR029063">
    <property type="entry name" value="SAM-dependent_MTases_sf"/>
</dbReference>
<proteinExistence type="inferred from homology"/>
<evidence type="ECO:0000256" key="3">
    <source>
        <dbReference type="ARBA" id="ARBA00022691"/>
    </source>
</evidence>
<feature type="active site" description="Nucleophile" evidence="4">
    <location>
        <position position="226"/>
    </location>
</feature>
<keyword evidence="3 4" id="KW-0949">S-adenosyl-L-methionine</keyword>
<feature type="active site" evidence="5">
    <location>
        <position position="226"/>
    </location>
</feature>
<gene>
    <name evidence="6" type="ORF">RPR59_08295</name>
</gene>
<dbReference type="PANTHER" id="PTHR11061:SF49">
    <property type="entry name" value="23S RRNA (URACIL(1939)-C(5))-METHYLTRANSFERASE RLMD"/>
    <property type="match status" value="1"/>
</dbReference>
<dbReference type="PROSITE" id="PS01230">
    <property type="entry name" value="TRMA_1"/>
    <property type="match status" value="1"/>
</dbReference>
<dbReference type="PROSITE" id="PS51687">
    <property type="entry name" value="SAM_MT_RNA_M5U"/>
    <property type="match status" value="1"/>
</dbReference>
<dbReference type="Gene3D" id="3.40.50.150">
    <property type="entry name" value="Vaccinia Virus protein VP39"/>
    <property type="match status" value="1"/>
</dbReference>
<reference evidence="6 7" key="1">
    <citation type="submission" date="2023-09" db="EMBL/GenBank/DDBJ databases">
        <authorList>
            <person name="Rey-Velasco X."/>
        </authorList>
    </citation>
    <scope>NUCLEOTIDE SEQUENCE [LARGE SCALE GENOMIC DNA]</scope>
    <source>
        <strain evidence="6 7">W311</strain>
    </source>
</reference>
<dbReference type="PANTHER" id="PTHR11061">
    <property type="entry name" value="RNA M5U METHYLTRANSFERASE"/>
    <property type="match status" value="1"/>
</dbReference>
<dbReference type="InterPro" id="IPR010280">
    <property type="entry name" value="U5_MeTrfase_fam"/>
</dbReference>
<evidence type="ECO:0000256" key="1">
    <source>
        <dbReference type="ARBA" id="ARBA00022603"/>
    </source>
</evidence>
<keyword evidence="7" id="KW-1185">Reference proteome</keyword>
<dbReference type="Proteomes" id="UP001302249">
    <property type="component" value="Chromosome"/>
</dbReference>
<evidence type="ECO:0000256" key="2">
    <source>
        <dbReference type="ARBA" id="ARBA00022679"/>
    </source>
</evidence>
<protein>
    <recommendedName>
        <fullName evidence="8">RNA methyltransferase</fullName>
    </recommendedName>
</protein>
<name>A0ABZ0B815_9SPHN</name>
<evidence type="ECO:0000256" key="4">
    <source>
        <dbReference type="PROSITE-ProRule" id="PRU01024"/>
    </source>
</evidence>
<evidence type="ECO:0000313" key="7">
    <source>
        <dbReference type="Proteomes" id="UP001302249"/>
    </source>
</evidence>
<evidence type="ECO:0000256" key="5">
    <source>
        <dbReference type="PROSITE-ProRule" id="PRU10015"/>
    </source>
</evidence>
<dbReference type="SUPFAM" id="SSF53335">
    <property type="entry name" value="S-adenosyl-L-methionine-dependent methyltransferases"/>
    <property type="match status" value="1"/>
</dbReference>
<feature type="binding site" evidence="4">
    <location>
        <position position="154"/>
    </location>
    <ligand>
        <name>S-adenosyl-L-methionine</name>
        <dbReference type="ChEBI" id="CHEBI:59789"/>
    </ligand>
</feature>
<dbReference type="RefSeq" id="WP_313912959.1">
    <property type="nucleotide sequence ID" value="NZ_CP135076.1"/>
</dbReference>
<sequence length="271" mass="28850">MRECHILTPDLFALVAPLRGLLDALLPKKGRADVQLTCVDQGVDVVLAGVSVAGLRSLEALTTFAERQKLARLCVDEGLGPEPRWEPRPVTITLSGVPVPFPAGGFLQATCEGEAALIAAAQAAVGQAGTIADLFAGLGTLTFGLGRRRIYAAEASREAIAGLKSAADAAGLQVFADHRDLYRRPLGSSELDRFDAAILDPPRAGAREQAATIARSTLPRLCYISCNPNTFARDAAIICEGGFRLEWVRPVGQFRWSTHVELAACFTRQSG</sequence>
<evidence type="ECO:0000313" key="6">
    <source>
        <dbReference type="EMBL" id="WNO52479.1"/>
    </source>
</evidence>
<dbReference type="Gene3D" id="2.40.50.1070">
    <property type="match status" value="1"/>
</dbReference>
<feature type="binding site" evidence="4">
    <location>
        <position position="108"/>
    </location>
    <ligand>
        <name>S-adenosyl-L-methionine</name>
        <dbReference type="ChEBI" id="CHEBI:59789"/>
    </ligand>
</feature>
<comment type="similarity">
    <text evidence="4">Belongs to the class I-like SAM-binding methyltransferase superfamily. RNA M5U methyltransferase family.</text>
</comment>
<organism evidence="6 7">
    <name type="scientific">Stakelama saccharophila</name>
    <dbReference type="NCBI Taxonomy" id="3075605"/>
    <lineage>
        <taxon>Bacteria</taxon>
        <taxon>Pseudomonadati</taxon>
        <taxon>Pseudomonadota</taxon>
        <taxon>Alphaproteobacteria</taxon>
        <taxon>Sphingomonadales</taxon>
        <taxon>Sphingomonadaceae</taxon>
        <taxon>Stakelama</taxon>
    </lineage>
</organism>
<dbReference type="InterPro" id="IPR030390">
    <property type="entry name" value="MeTrfase_TrmA_AS"/>
</dbReference>
<dbReference type="EMBL" id="CP135076">
    <property type="protein sequence ID" value="WNO52479.1"/>
    <property type="molecule type" value="Genomic_DNA"/>
</dbReference>
<keyword evidence="2 4" id="KW-0808">Transferase</keyword>
<feature type="binding site" evidence="4">
    <location>
        <position position="135"/>
    </location>
    <ligand>
        <name>S-adenosyl-L-methionine</name>
        <dbReference type="ChEBI" id="CHEBI:59789"/>
    </ligand>
</feature>
<dbReference type="Pfam" id="PF05958">
    <property type="entry name" value="tRNA_U5-meth_tr"/>
    <property type="match status" value="1"/>
</dbReference>
<accession>A0ABZ0B815</accession>
<dbReference type="CDD" id="cd02440">
    <property type="entry name" value="AdoMet_MTases"/>
    <property type="match status" value="1"/>
</dbReference>
<feature type="binding site" evidence="4">
    <location>
        <position position="200"/>
    </location>
    <ligand>
        <name>S-adenosyl-L-methionine</name>
        <dbReference type="ChEBI" id="CHEBI:59789"/>
    </ligand>
</feature>